<comment type="caution">
    <text evidence="1">The sequence shown here is derived from an EMBL/GenBank/DDBJ whole genome shotgun (WGS) entry which is preliminary data.</text>
</comment>
<name>A0ACC2X8N2_9TREE</name>
<gene>
    <name evidence="1" type="ORF">QFC24_005503</name>
</gene>
<evidence type="ECO:0000313" key="2">
    <source>
        <dbReference type="Proteomes" id="UP001234202"/>
    </source>
</evidence>
<dbReference type="EMBL" id="JASBWV010000023">
    <property type="protein sequence ID" value="KAJ9119791.1"/>
    <property type="molecule type" value="Genomic_DNA"/>
</dbReference>
<organism evidence="1 2">
    <name type="scientific">Naganishia onofrii</name>
    <dbReference type="NCBI Taxonomy" id="1851511"/>
    <lineage>
        <taxon>Eukaryota</taxon>
        <taxon>Fungi</taxon>
        <taxon>Dikarya</taxon>
        <taxon>Basidiomycota</taxon>
        <taxon>Agaricomycotina</taxon>
        <taxon>Tremellomycetes</taxon>
        <taxon>Filobasidiales</taxon>
        <taxon>Filobasidiaceae</taxon>
        <taxon>Naganishia</taxon>
    </lineage>
</organism>
<sequence length="327" mass="35966">MSFKAKSASTFRTKPTTKKSNVALLTEGASYIRRANKAGRGEPVVEKVVFDDDARREYLTGFSKRKKAKIEEKRERAKKKDHEDHLAMRRKAREDLKQRARENFISVRRAMGLPELVEEEADEGIFSDSDGAAPVKGKGKATDTGAADDDEEEGSEVEVEYQDDDQHAVVTITDDFDEDLGLGVSSGTSRKRKAADRDDGNLSDDDDDEDASTSDRKSRSAVPLMPASSRKQQKKALSTAATKKSVSLGFPYAKTNTSSKNHVASDYRAYETKAERKKVKEKENDRRKQKWELAKDRGTAGGRGKGSGRGRGGGRGRGRGGGGRGKK</sequence>
<protein>
    <submittedName>
        <fullName evidence="1">Uncharacterized protein</fullName>
    </submittedName>
</protein>
<proteinExistence type="predicted"/>
<dbReference type="Proteomes" id="UP001234202">
    <property type="component" value="Unassembled WGS sequence"/>
</dbReference>
<keyword evidence="2" id="KW-1185">Reference proteome</keyword>
<evidence type="ECO:0000313" key="1">
    <source>
        <dbReference type="EMBL" id="KAJ9119791.1"/>
    </source>
</evidence>
<reference evidence="1" key="1">
    <citation type="submission" date="2023-04" db="EMBL/GenBank/DDBJ databases">
        <title>Draft Genome sequencing of Naganishia species isolated from polar environments using Oxford Nanopore Technology.</title>
        <authorList>
            <person name="Leo P."/>
            <person name="Venkateswaran K."/>
        </authorList>
    </citation>
    <scope>NUCLEOTIDE SEQUENCE</scope>
    <source>
        <strain evidence="1">DBVPG 5303</strain>
    </source>
</reference>
<accession>A0ACC2X8N2</accession>